<dbReference type="Pfam" id="PF00190">
    <property type="entry name" value="Cupin_1"/>
    <property type="match status" value="1"/>
</dbReference>
<keyword evidence="6 10" id="KW-1015">Disulfide bond</keyword>
<dbReference type="PANTHER" id="PTHR31238">
    <property type="entry name" value="GERMIN-LIKE PROTEIN SUBFAMILY 3 MEMBER 3"/>
    <property type="match status" value="1"/>
</dbReference>
<feature type="disulfide bond" evidence="10">
    <location>
        <begin position="30"/>
        <end position="45"/>
    </location>
</feature>
<dbReference type="EMBL" id="CAUOFW020001301">
    <property type="protein sequence ID" value="CAK9143418.1"/>
    <property type="molecule type" value="Genomic_DNA"/>
</dbReference>
<dbReference type="InterPro" id="IPR019780">
    <property type="entry name" value="Germin_Mn-BS"/>
</dbReference>
<dbReference type="CDD" id="cd02241">
    <property type="entry name" value="cupin_OxOx"/>
    <property type="match status" value="1"/>
</dbReference>
<dbReference type="SUPFAM" id="SSF51182">
    <property type="entry name" value="RmlC-like cupins"/>
    <property type="match status" value="1"/>
</dbReference>
<dbReference type="AlphaFoldDB" id="A0ABC8REM2"/>
<feature type="binding site" evidence="9">
    <location>
        <position position="107"/>
    </location>
    <ligand>
        <name>Mn(2+)</name>
        <dbReference type="ChEBI" id="CHEBI:29035"/>
    </ligand>
</feature>
<feature type="signal peptide" evidence="11">
    <location>
        <begin position="1"/>
        <end position="20"/>
    </location>
</feature>
<proteinExistence type="inferred from homology"/>
<keyword evidence="11" id="KW-0732">Signal</keyword>
<evidence type="ECO:0000313" key="14">
    <source>
        <dbReference type="Proteomes" id="UP001642360"/>
    </source>
</evidence>
<dbReference type="InterPro" id="IPR014710">
    <property type="entry name" value="RmlC-like_jellyroll"/>
</dbReference>
<comment type="caution">
    <text evidence="13">The sequence shown here is derived from an EMBL/GenBank/DDBJ whole genome shotgun (WGS) entry which is preliminary data.</text>
</comment>
<evidence type="ECO:0000256" key="9">
    <source>
        <dbReference type="PIRSR" id="PIRSR601929-2"/>
    </source>
</evidence>
<keyword evidence="4 11" id="KW-0964">Secreted</keyword>
<protein>
    <recommendedName>
        <fullName evidence="11">Germin-like protein</fullName>
    </recommendedName>
</protein>
<dbReference type="Gene3D" id="2.60.120.10">
    <property type="entry name" value="Jelly Rolls"/>
    <property type="match status" value="1"/>
</dbReference>
<feature type="binding site" evidence="9">
    <location>
        <position position="109"/>
    </location>
    <ligand>
        <name>Mn(2+)</name>
        <dbReference type="ChEBI" id="CHEBI:29035"/>
    </ligand>
</feature>
<evidence type="ECO:0000259" key="12">
    <source>
        <dbReference type="SMART" id="SM00835"/>
    </source>
</evidence>
<name>A0ABC8REM2_9AQUA</name>
<gene>
    <name evidence="13" type="ORF">ILEXP_LOCUS11130</name>
</gene>
<dbReference type="FunFam" id="2.60.120.10:FF:000005">
    <property type="entry name" value="Germin-like protein subfamily 1 member 8"/>
    <property type="match status" value="1"/>
</dbReference>
<feature type="domain" description="Cupin type-1" evidence="12">
    <location>
        <begin position="59"/>
        <end position="209"/>
    </location>
</feature>
<comment type="subcellular location">
    <subcellularLocation>
        <location evidence="1 11">Secreted</location>
        <location evidence="1 11">Extracellular space</location>
        <location evidence="1 11">Apoplast</location>
    </subcellularLocation>
</comment>
<dbReference type="InterPro" id="IPR001929">
    <property type="entry name" value="Germin"/>
</dbReference>
<evidence type="ECO:0000256" key="3">
    <source>
        <dbReference type="ARBA" id="ARBA00022523"/>
    </source>
</evidence>
<keyword evidence="14" id="KW-1185">Reference proteome</keyword>
<evidence type="ECO:0000256" key="11">
    <source>
        <dbReference type="RuleBase" id="RU366015"/>
    </source>
</evidence>
<evidence type="ECO:0000256" key="1">
    <source>
        <dbReference type="ARBA" id="ARBA00004271"/>
    </source>
</evidence>
<evidence type="ECO:0000256" key="10">
    <source>
        <dbReference type="PIRSR" id="PIRSR601929-3"/>
    </source>
</evidence>
<feature type="binding site" evidence="8">
    <location>
        <position position="114"/>
    </location>
    <ligand>
        <name>oxalate</name>
        <dbReference type="ChEBI" id="CHEBI:30623"/>
    </ligand>
</feature>
<dbReference type="GO" id="GO:0030145">
    <property type="term" value="F:manganese ion binding"/>
    <property type="evidence" value="ECO:0007669"/>
    <property type="project" value="UniProtKB-UniRule"/>
</dbReference>
<evidence type="ECO:0000256" key="4">
    <source>
        <dbReference type="ARBA" id="ARBA00022525"/>
    </source>
</evidence>
<dbReference type="SMART" id="SM00835">
    <property type="entry name" value="Cupin_1"/>
    <property type="match status" value="1"/>
</dbReference>
<dbReference type="PROSITE" id="PS00725">
    <property type="entry name" value="GERMIN"/>
    <property type="match status" value="1"/>
</dbReference>
<evidence type="ECO:0000313" key="13">
    <source>
        <dbReference type="EMBL" id="CAK9143418.1"/>
    </source>
</evidence>
<keyword evidence="5 8" id="KW-0479">Metal-binding</keyword>
<comment type="similarity">
    <text evidence="2 11">Belongs to the germin family.</text>
</comment>
<keyword evidence="7 8" id="KW-0464">Manganese</keyword>
<dbReference type="InterPro" id="IPR006045">
    <property type="entry name" value="Cupin_1"/>
</dbReference>
<evidence type="ECO:0000256" key="5">
    <source>
        <dbReference type="ARBA" id="ARBA00022723"/>
    </source>
</evidence>
<dbReference type="Proteomes" id="UP001642360">
    <property type="component" value="Unassembled WGS sequence"/>
</dbReference>
<dbReference type="InterPro" id="IPR011051">
    <property type="entry name" value="RmlC_Cupin_sf"/>
</dbReference>
<evidence type="ECO:0000256" key="6">
    <source>
        <dbReference type="ARBA" id="ARBA00023157"/>
    </source>
</evidence>
<reference evidence="13 14" key="1">
    <citation type="submission" date="2024-02" db="EMBL/GenBank/DDBJ databases">
        <authorList>
            <person name="Vignale AGUSTIN F."/>
            <person name="Sosa J E."/>
            <person name="Modenutti C."/>
        </authorList>
    </citation>
    <scope>NUCLEOTIDE SEQUENCE [LARGE SCALE GENOMIC DNA]</scope>
</reference>
<dbReference type="PRINTS" id="PR00325">
    <property type="entry name" value="GERMIN"/>
</dbReference>
<accession>A0ABC8REM2</accession>
<evidence type="ECO:0000256" key="7">
    <source>
        <dbReference type="ARBA" id="ARBA00023211"/>
    </source>
</evidence>
<evidence type="ECO:0000256" key="8">
    <source>
        <dbReference type="PIRSR" id="PIRSR601929-1"/>
    </source>
</evidence>
<dbReference type="GO" id="GO:0048046">
    <property type="term" value="C:apoplast"/>
    <property type="evidence" value="ECO:0007669"/>
    <property type="project" value="UniProtKB-SubCell"/>
</dbReference>
<keyword evidence="3 11" id="KW-0052">Apoplast</keyword>
<sequence length="216" mass="23149">MANPIVLLSLLAIICTFATAFEPSPLQDFCVADFNSSVGVNGHVCLDPKHVQADHFSYSGLHIAGNTSNPLGSNINRLTVDQIPGLNTLGISTVRVDFAPGGVVPIHRHPRATEIVTVLQGRLRVGFVTSDPENQVFTKILQKGDVFVFPMGLVHFQQNVNSGNTVVIAFLSSQNPGVTAIANAVFGSNPPIADDILAKAFQVDKSIIEEFQSQFN</sequence>
<feature type="binding site" evidence="8">
    <location>
        <position position="109"/>
    </location>
    <ligand>
        <name>oxalate</name>
        <dbReference type="ChEBI" id="CHEBI:30623"/>
    </ligand>
</feature>
<feature type="chain" id="PRO_5044535330" description="Germin-like protein" evidence="11">
    <location>
        <begin position="21"/>
        <end position="216"/>
    </location>
</feature>
<organism evidence="13 14">
    <name type="scientific">Ilex paraguariensis</name>
    <name type="common">yerba mate</name>
    <dbReference type="NCBI Taxonomy" id="185542"/>
    <lineage>
        <taxon>Eukaryota</taxon>
        <taxon>Viridiplantae</taxon>
        <taxon>Streptophyta</taxon>
        <taxon>Embryophyta</taxon>
        <taxon>Tracheophyta</taxon>
        <taxon>Spermatophyta</taxon>
        <taxon>Magnoliopsida</taxon>
        <taxon>eudicotyledons</taxon>
        <taxon>Gunneridae</taxon>
        <taxon>Pentapetalae</taxon>
        <taxon>asterids</taxon>
        <taxon>campanulids</taxon>
        <taxon>Aquifoliales</taxon>
        <taxon>Aquifoliaceae</taxon>
        <taxon>Ilex</taxon>
    </lineage>
</organism>
<evidence type="ECO:0000256" key="2">
    <source>
        <dbReference type="ARBA" id="ARBA00007456"/>
    </source>
</evidence>
<feature type="binding site" evidence="9">
    <location>
        <position position="114"/>
    </location>
    <ligand>
        <name>Mn(2+)</name>
        <dbReference type="ChEBI" id="CHEBI:29035"/>
    </ligand>
</feature>
<feature type="binding site" evidence="9">
    <location>
        <position position="155"/>
    </location>
    <ligand>
        <name>Mn(2+)</name>
        <dbReference type="ChEBI" id="CHEBI:29035"/>
    </ligand>
</feature>